<keyword evidence="5" id="KW-0680">Restriction system</keyword>
<evidence type="ECO:0000259" key="7">
    <source>
        <dbReference type="Pfam" id="PF02384"/>
    </source>
</evidence>
<gene>
    <name evidence="8" type="ORF">CN899_21925</name>
</gene>
<dbReference type="Pfam" id="PF02384">
    <property type="entry name" value="N6_Mtase"/>
    <property type="match status" value="1"/>
</dbReference>
<dbReference type="RefSeq" id="WP_053564068.1">
    <property type="nucleotide sequence ID" value="NZ_NUFN01000032.1"/>
</dbReference>
<evidence type="ECO:0000313" key="9">
    <source>
        <dbReference type="Proteomes" id="UP000222944"/>
    </source>
</evidence>
<organism evidence="8 9">
    <name type="scientific">Bacillus thuringiensis</name>
    <dbReference type="NCBI Taxonomy" id="1428"/>
    <lineage>
        <taxon>Bacteria</taxon>
        <taxon>Bacillati</taxon>
        <taxon>Bacillota</taxon>
        <taxon>Bacilli</taxon>
        <taxon>Bacillales</taxon>
        <taxon>Bacillaceae</taxon>
        <taxon>Bacillus</taxon>
        <taxon>Bacillus cereus group</taxon>
    </lineage>
</organism>
<dbReference type="InterPro" id="IPR002052">
    <property type="entry name" value="DNA_methylase_N6_adenine_CS"/>
</dbReference>
<keyword evidence="3" id="KW-0808">Transferase</keyword>
<dbReference type="GO" id="GO:0009307">
    <property type="term" value="P:DNA restriction-modification system"/>
    <property type="evidence" value="ECO:0007669"/>
    <property type="project" value="UniProtKB-KW"/>
</dbReference>
<dbReference type="InterPro" id="IPR029063">
    <property type="entry name" value="SAM-dependent_MTases_sf"/>
</dbReference>
<evidence type="ECO:0000256" key="5">
    <source>
        <dbReference type="ARBA" id="ARBA00022747"/>
    </source>
</evidence>
<comment type="catalytic activity">
    <reaction evidence="6">
        <text>a 2'-deoxyadenosine in DNA + S-adenosyl-L-methionine = an N(6)-methyl-2'-deoxyadenosine in DNA + S-adenosyl-L-homocysteine + H(+)</text>
        <dbReference type="Rhea" id="RHEA:15197"/>
        <dbReference type="Rhea" id="RHEA-COMP:12418"/>
        <dbReference type="Rhea" id="RHEA-COMP:12419"/>
        <dbReference type="ChEBI" id="CHEBI:15378"/>
        <dbReference type="ChEBI" id="CHEBI:57856"/>
        <dbReference type="ChEBI" id="CHEBI:59789"/>
        <dbReference type="ChEBI" id="CHEBI:90615"/>
        <dbReference type="ChEBI" id="CHEBI:90616"/>
        <dbReference type="EC" id="2.1.1.72"/>
    </reaction>
</comment>
<accession>A0A9X7GHA5</accession>
<dbReference type="EC" id="2.1.1.72" evidence="1"/>
<dbReference type="PRINTS" id="PR00507">
    <property type="entry name" value="N12N6MTFRASE"/>
</dbReference>
<dbReference type="GO" id="GO:0008170">
    <property type="term" value="F:N-methyltransferase activity"/>
    <property type="evidence" value="ECO:0007669"/>
    <property type="project" value="InterPro"/>
</dbReference>
<evidence type="ECO:0000256" key="4">
    <source>
        <dbReference type="ARBA" id="ARBA00022691"/>
    </source>
</evidence>
<evidence type="ECO:0000256" key="2">
    <source>
        <dbReference type="ARBA" id="ARBA00022603"/>
    </source>
</evidence>
<reference evidence="8 9" key="1">
    <citation type="submission" date="2017-09" db="EMBL/GenBank/DDBJ databases">
        <title>Large-scale bioinformatics analysis of Bacillus genomes uncovers conserved roles of natural products in bacterial physiology.</title>
        <authorList>
            <consortium name="Agbiome Team Llc"/>
            <person name="Bleich R.M."/>
            <person name="Grubbs K.J."/>
            <person name="Santa Maria K.C."/>
            <person name="Allen S.E."/>
            <person name="Farag S."/>
            <person name="Shank E.A."/>
            <person name="Bowers A."/>
        </authorList>
    </citation>
    <scope>NUCLEOTIDE SEQUENCE [LARGE SCALE GENOMIC DNA]</scope>
    <source>
        <strain evidence="8 9">AFS058004</strain>
    </source>
</reference>
<dbReference type="Proteomes" id="UP000222944">
    <property type="component" value="Unassembled WGS sequence"/>
</dbReference>
<dbReference type="SUPFAM" id="SSF53335">
    <property type="entry name" value="S-adenosyl-L-methionine-dependent methyltransferases"/>
    <property type="match status" value="1"/>
</dbReference>
<protein>
    <recommendedName>
        <fullName evidence="1">site-specific DNA-methyltransferase (adenine-specific)</fullName>
        <ecNumber evidence="1">2.1.1.72</ecNumber>
    </recommendedName>
</protein>
<dbReference type="InterPro" id="IPR051537">
    <property type="entry name" value="DNA_Adenine_Mtase"/>
</dbReference>
<dbReference type="GO" id="GO:0032259">
    <property type="term" value="P:methylation"/>
    <property type="evidence" value="ECO:0007669"/>
    <property type="project" value="UniProtKB-KW"/>
</dbReference>
<dbReference type="CDD" id="cd02440">
    <property type="entry name" value="AdoMet_MTases"/>
    <property type="match status" value="1"/>
</dbReference>
<keyword evidence="2 8" id="KW-0489">Methyltransferase</keyword>
<dbReference type="Gene3D" id="3.40.50.150">
    <property type="entry name" value="Vaccinia Virus protein VP39"/>
    <property type="match status" value="1"/>
</dbReference>
<dbReference type="PANTHER" id="PTHR42933:SF3">
    <property type="entry name" value="TYPE I RESTRICTION ENZYME MJAVIII METHYLASE SUBUNIT"/>
    <property type="match status" value="1"/>
</dbReference>
<proteinExistence type="predicted"/>
<dbReference type="EMBL" id="NUFN01000032">
    <property type="protein sequence ID" value="PGH80384.1"/>
    <property type="molecule type" value="Genomic_DNA"/>
</dbReference>
<dbReference type="PROSITE" id="PS00092">
    <property type="entry name" value="N6_MTASE"/>
    <property type="match status" value="1"/>
</dbReference>
<evidence type="ECO:0000313" key="8">
    <source>
        <dbReference type="EMBL" id="PGH80384.1"/>
    </source>
</evidence>
<evidence type="ECO:0000256" key="3">
    <source>
        <dbReference type="ARBA" id="ARBA00022679"/>
    </source>
</evidence>
<dbReference type="AlphaFoldDB" id="A0A9X7GHA5"/>
<dbReference type="PANTHER" id="PTHR42933">
    <property type="entry name" value="SLR6095 PROTEIN"/>
    <property type="match status" value="1"/>
</dbReference>
<dbReference type="GO" id="GO:0003677">
    <property type="term" value="F:DNA binding"/>
    <property type="evidence" value="ECO:0007669"/>
    <property type="project" value="InterPro"/>
</dbReference>
<evidence type="ECO:0000256" key="1">
    <source>
        <dbReference type="ARBA" id="ARBA00011900"/>
    </source>
</evidence>
<dbReference type="InterPro" id="IPR003356">
    <property type="entry name" value="DNA_methylase_A-5"/>
</dbReference>
<evidence type="ECO:0000256" key="6">
    <source>
        <dbReference type="ARBA" id="ARBA00047942"/>
    </source>
</evidence>
<comment type="caution">
    <text evidence="8">The sequence shown here is derived from an EMBL/GenBank/DDBJ whole genome shotgun (WGS) entry which is preliminary data.</text>
</comment>
<name>A0A9X7GHA5_BACTU</name>
<dbReference type="GO" id="GO:0009007">
    <property type="term" value="F:site-specific DNA-methyltransferase (adenine-specific) activity"/>
    <property type="evidence" value="ECO:0007669"/>
    <property type="project" value="UniProtKB-EC"/>
</dbReference>
<sequence>MFYEETAKKIANQLWNIANVSNKMNSINVLEHLSYLLYFRLLNQRFGKVSNQGIPWNRLINEINYQNSHFIIEVYRKELLANFELAQLNEELFNNLEGTPFPFDLNVFIKIVKYLEQEPQFNPNNIEDDMYAQIFEHLIMKIVPHGIIVTPKFLAETIVEMIGLSDELSYNRIRICDPACGTGSLLISAHKKLSDYLSGSRYSVIGYEINTSISRISQMNLIFHGIWPSRIHNLDSLSLGEQEREEYDIVLLNPPFLPSVDSSSLPEWYQSIHLGDTKNKGIYHYINLTISLLSPNGRCAVIVPEGLLFGTSLKQISFRKELLEQVCIDGIISLPNGFFPNTSIKTSLVLMTKMPHCKDRDEVWFYEFDQSAGHLKNSKKPWNELLEAWGKYKSSSNYAFQAETENTWMTTMEQIEASQFKLSASEYRLRYKKQIQNDVEPEEIFVQLMKIEKVIGQEMDELNKLTSMKLYEEELDKSSTSIKHKAQMAAAEANLENILPVIASHLSGKQKALLDIYMKSDTPLACHEAAKVVNSASINEFEKINVQEAKQITHLFESLGLIEPVSSGDMYYPKQHQNEKNRVITLKNPVTIVLWKKSERIGG</sequence>
<feature type="domain" description="DNA methylase adenine-specific" evidence="7">
    <location>
        <begin position="129"/>
        <end position="428"/>
    </location>
</feature>
<keyword evidence="4" id="KW-0949">S-adenosyl-L-methionine</keyword>